<keyword evidence="1" id="KW-0472">Membrane</keyword>
<gene>
    <name evidence="3" type="ORF">H9625_05860</name>
</gene>
<dbReference type="EMBL" id="JACSPP010000012">
    <property type="protein sequence ID" value="MBD8039976.1"/>
    <property type="molecule type" value="Genomic_DNA"/>
</dbReference>
<dbReference type="Pfam" id="PF00498">
    <property type="entry name" value="FHA"/>
    <property type="match status" value="1"/>
</dbReference>
<dbReference type="SMART" id="SM00240">
    <property type="entry name" value="FHA"/>
    <property type="match status" value="1"/>
</dbReference>
<evidence type="ECO:0000313" key="4">
    <source>
        <dbReference type="Proteomes" id="UP000620874"/>
    </source>
</evidence>
<dbReference type="InterPro" id="IPR000253">
    <property type="entry name" value="FHA_dom"/>
</dbReference>
<evidence type="ECO:0000256" key="1">
    <source>
        <dbReference type="SAM" id="Phobius"/>
    </source>
</evidence>
<keyword evidence="1" id="KW-0812">Transmembrane</keyword>
<comment type="caution">
    <text evidence="3">The sequence shown here is derived from an EMBL/GenBank/DDBJ whole genome shotgun (WGS) entry which is preliminary data.</text>
</comment>
<dbReference type="PANTHER" id="PTHR23308">
    <property type="entry name" value="NUCLEAR INHIBITOR OF PROTEIN PHOSPHATASE-1"/>
    <property type="match status" value="1"/>
</dbReference>
<dbReference type="Proteomes" id="UP000620874">
    <property type="component" value="Unassembled WGS sequence"/>
</dbReference>
<protein>
    <submittedName>
        <fullName evidence="3">FHA domain-containing protein</fullName>
    </submittedName>
</protein>
<dbReference type="SUPFAM" id="SSF49879">
    <property type="entry name" value="SMAD/FHA domain"/>
    <property type="match status" value="1"/>
</dbReference>
<keyword evidence="4" id="KW-1185">Reference proteome</keyword>
<feature type="transmembrane region" description="Helical" evidence="1">
    <location>
        <begin position="94"/>
        <end position="115"/>
    </location>
</feature>
<dbReference type="InterPro" id="IPR008984">
    <property type="entry name" value="SMAD_FHA_dom_sf"/>
</dbReference>
<dbReference type="RefSeq" id="WP_191763409.1">
    <property type="nucleotide sequence ID" value="NZ_JACSPP010000012.1"/>
</dbReference>
<name>A0ABR8Y6Y3_9BACT</name>
<reference evidence="3 4" key="1">
    <citation type="submission" date="2020-08" db="EMBL/GenBank/DDBJ databases">
        <title>A Genomic Blueprint of the Chicken Gut Microbiome.</title>
        <authorList>
            <person name="Gilroy R."/>
            <person name="Ravi A."/>
            <person name="Getino M."/>
            <person name="Pursley I."/>
            <person name="Horton D.L."/>
            <person name="Alikhan N.-F."/>
            <person name="Baker D."/>
            <person name="Gharbi K."/>
            <person name="Hall N."/>
            <person name="Watson M."/>
            <person name="Adriaenssens E.M."/>
            <person name="Foster-Nyarko E."/>
            <person name="Jarju S."/>
            <person name="Secka A."/>
            <person name="Antonio M."/>
            <person name="Oren A."/>
            <person name="Chaudhuri R."/>
            <person name="La Ragione R.M."/>
            <person name="Hildebrand F."/>
            <person name="Pallen M.J."/>
        </authorList>
    </citation>
    <scope>NUCLEOTIDE SEQUENCE [LARGE SCALE GENOMIC DNA]</scope>
    <source>
        <strain evidence="3 4">Sa1CVN1</strain>
    </source>
</reference>
<evidence type="ECO:0000313" key="3">
    <source>
        <dbReference type="EMBL" id="MBD8039976.1"/>
    </source>
</evidence>
<evidence type="ECO:0000259" key="2">
    <source>
        <dbReference type="PROSITE" id="PS50006"/>
    </source>
</evidence>
<feature type="domain" description="FHA" evidence="2">
    <location>
        <begin position="5"/>
        <end position="56"/>
    </location>
</feature>
<proteinExistence type="predicted"/>
<dbReference type="PROSITE" id="PS50006">
    <property type="entry name" value="FHA_DOMAIN"/>
    <property type="match status" value="1"/>
</dbReference>
<dbReference type="InterPro" id="IPR050923">
    <property type="entry name" value="Cell_Proc_Reg/RNA_Proc"/>
</dbReference>
<organism evidence="3 4">
    <name type="scientific">Phocaeicola intestinalis</name>
    <dbReference type="NCBI Taxonomy" id="2762212"/>
    <lineage>
        <taxon>Bacteria</taxon>
        <taxon>Pseudomonadati</taxon>
        <taxon>Bacteroidota</taxon>
        <taxon>Bacteroidia</taxon>
        <taxon>Bacteroidales</taxon>
        <taxon>Bacteroidaceae</taxon>
        <taxon>Phocaeicola</taxon>
    </lineage>
</organism>
<dbReference type="Gene3D" id="2.60.200.20">
    <property type="match status" value="1"/>
</dbReference>
<accession>A0ABR8Y6Y3</accession>
<dbReference type="CDD" id="cd00060">
    <property type="entry name" value="FHA"/>
    <property type="match status" value="1"/>
</dbReference>
<sequence length="182" mass="20407">MKKIYTIGRDEGCDIVIPDNTDIISRLHATIRVESNGKIFLTDQSRNGTYVNGMKMSSNVEIPVSRKDVVSFAHIYNLDWSLIPFQKKNTLRTMLVVVMSLAVLTGIALGTKYLYDNNQQVAPVEPQPIAEPPTVIPEPEPDTVIVRDTVVVKPEAPVPPKQENKDTIKANKTKEEIYDPIY</sequence>
<keyword evidence="1" id="KW-1133">Transmembrane helix</keyword>